<gene>
    <name evidence="7 8" type="primary">mltG</name>
    <name evidence="8" type="ORF">ACFFHW_15630</name>
</gene>
<dbReference type="CDD" id="cd08010">
    <property type="entry name" value="MltG_like"/>
    <property type="match status" value="1"/>
</dbReference>
<keyword evidence="5 7" id="KW-0456">Lyase</keyword>
<accession>A0ABV6G6W2</accession>
<keyword evidence="9" id="KW-1185">Reference proteome</keyword>
<keyword evidence="6 7" id="KW-0961">Cell wall biogenesis/degradation</keyword>
<keyword evidence="2 7" id="KW-0812">Transmembrane</keyword>
<keyword evidence="7" id="KW-0997">Cell inner membrane</keyword>
<evidence type="ECO:0000313" key="9">
    <source>
        <dbReference type="Proteomes" id="UP001589814"/>
    </source>
</evidence>
<evidence type="ECO:0000256" key="6">
    <source>
        <dbReference type="ARBA" id="ARBA00023316"/>
    </source>
</evidence>
<dbReference type="Pfam" id="PF02618">
    <property type="entry name" value="YceG"/>
    <property type="match status" value="1"/>
</dbReference>
<dbReference type="EC" id="4.2.2.29" evidence="7"/>
<evidence type="ECO:0000256" key="4">
    <source>
        <dbReference type="ARBA" id="ARBA00023136"/>
    </source>
</evidence>
<dbReference type="Gene3D" id="3.30.160.60">
    <property type="entry name" value="Classic Zinc Finger"/>
    <property type="match status" value="1"/>
</dbReference>
<evidence type="ECO:0000256" key="3">
    <source>
        <dbReference type="ARBA" id="ARBA00022989"/>
    </source>
</evidence>
<dbReference type="PANTHER" id="PTHR30518">
    <property type="entry name" value="ENDOLYTIC MUREIN TRANSGLYCOSYLASE"/>
    <property type="match status" value="1"/>
</dbReference>
<evidence type="ECO:0000256" key="7">
    <source>
        <dbReference type="HAMAP-Rule" id="MF_02065"/>
    </source>
</evidence>
<comment type="caution">
    <text evidence="8">The sequence shown here is derived from an EMBL/GenBank/DDBJ whole genome shotgun (WGS) entry which is preliminary data.</text>
</comment>
<name>A0ABV6G6W2_9GAMM</name>
<dbReference type="RefSeq" id="WP_019951642.1">
    <property type="nucleotide sequence ID" value="NZ_JBHLVX010000058.1"/>
</dbReference>
<keyword evidence="4 7" id="KW-0472">Membrane</keyword>
<dbReference type="Proteomes" id="UP001589814">
    <property type="component" value="Unassembled WGS sequence"/>
</dbReference>
<evidence type="ECO:0000256" key="5">
    <source>
        <dbReference type="ARBA" id="ARBA00023239"/>
    </source>
</evidence>
<feature type="site" description="Important for catalytic activity" evidence="7">
    <location>
        <position position="217"/>
    </location>
</feature>
<protein>
    <recommendedName>
        <fullName evidence="7">Endolytic murein transglycosylase</fullName>
        <ecNumber evidence="7">4.2.2.29</ecNumber>
    </recommendedName>
    <alternativeName>
        <fullName evidence="7">Peptidoglycan lytic transglycosylase</fullName>
    </alternativeName>
    <alternativeName>
        <fullName evidence="7">Peptidoglycan polymerization terminase</fullName>
    </alternativeName>
</protein>
<dbReference type="NCBIfam" id="TIGR00247">
    <property type="entry name" value="endolytic transglycosylase MltG"/>
    <property type="match status" value="1"/>
</dbReference>
<dbReference type="HAMAP" id="MF_02065">
    <property type="entry name" value="MltG"/>
    <property type="match status" value="1"/>
</dbReference>
<organism evidence="8 9">
    <name type="scientific">Kushneria aurantia</name>
    <dbReference type="NCBI Taxonomy" id="504092"/>
    <lineage>
        <taxon>Bacteria</taxon>
        <taxon>Pseudomonadati</taxon>
        <taxon>Pseudomonadota</taxon>
        <taxon>Gammaproteobacteria</taxon>
        <taxon>Oceanospirillales</taxon>
        <taxon>Halomonadaceae</taxon>
        <taxon>Kushneria</taxon>
    </lineage>
</organism>
<dbReference type="InterPro" id="IPR003770">
    <property type="entry name" value="MLTG-like"/>
</dbReference>
<evidence type="ECO:0000256" key="2">
    <source>
        <dbReference type="ARBA" id="ARBA00022692"/>
    </source>
</evidence>
<dbReference type="Gene3D" id="3.30.1490.480">
    <property type="entry name" value="Endolytic murein transglycosylase"/>
    <property type="match status" value="1"/>
</dbReference>
<reference evidence="8 9" key="1">
    <citation type="submission" date="2024-09" db="EMBL/GenBank/DDBJ databases">
        <authorList>
            <person name="Sun Q."/>
            <person name="Mori K."/>
        </authorList>
    </citation>
    <scope>NUCLEOTIDE SEQUENCE [LARGE SCALE GENOMIC DNA]</scope>
    <source>
        <strain evidence="8 9">CCM 7415</strain>
    </source>
</reference>
<comment type="similarity">
    <text evidence="7">Belongs to the transglycosylase MltG family.</text>
</comment>
<evidence type="ECO:0000313" key="8">
    <source>
        <dbReference type="EMBL" id="MFC0269400.1"/>
    </source>
</evidence>
<comment type="function">
    <text evidence="7">Functions as a peptidoglycan terminase that cleaves nascent peptidoglycan strands endolytically to terminate their elongation.</text>
</comment>
<proteinExistence type="inferred from homology"/>
<sequence>MRWIKAALLALVVAAGGAIAGWLYWQQQLDAPIALSASEVYEVRPGMGASQIIAELEARGIIAAQWPYQLLGVFEPQRLRGLRAGEFRLEPGMNAAQLLAKLSSNDVVTYRLTVPEGRTFADMRRLLGDAEALDHETRDMSDAELMTALGHEGELPEGRFFPDTYVWRRGVSDMEIFQRAYDRMASVLREVWQSRDDDLPIDTPYEALILASLIEKETGVAAERSRIAGVFKRRLERGMRLQTDPTVIYGLGEDYDGSLSRADLERRTDWNTYVISGLPPTPIALPGRAALEAAVHPAAGSALYFVARGNGEHQFSDTLAEHNAAVRRYILGEGESP</sequence>
<dbReference type="EMBL" id="JBHLVX010000058">
    <property type="protein sequence ID" value="MFC0269400.1"/>
    <property type="molecule type" value="Genomic_DNA"/>
</dbReference>
<keyword evidence="3 7" id="KW-1133">Transmembrane helix</keyword>
<evidence type="ECO:0000256" key="1">
    <source>
        <dbReference type="ARBA" id="ARBA00022475"/>
    </source>
</evidence>
<dbReference type="PANTHER" id="PTHR30518:SF2">
    <property type="entry name" value="ENDOLYTIC MUREIN TRANSGLYCOSYLASE"/>
    <property type="match status" value="1"/>
</dbReference>
<comment type="catalytic activity">
    <reaction evidence="7">
        <text>a peptidoglycan chain = a peptidoglycan chain with N-acetyl-1,6-anhydromuramyl-[peptide] at the reducing end + a peptidoglycan chain with N-acetylglucosamine at the non-reducing end.</text>
        <dbReference type="EC" id="4.2.2.29"/>
    </reaction>
</comment>
<keyword evidence="1 7" id="KW-1003">Cell membrane</keyword>